<dbReference type="PANTHER" id="PTHR30448">
    <property type="entry name" value="RNASE ADAPTER PROTEIN RAPZ"/>
    <property type="match status" value="1"/>
</dbReference>
<dbReference type="AlphaFoldDB" id="A0AAX3N744"/>
<dbReference type="GO" id="GO:0005524">
    <property type="term" value="F:ATP binding"/>
    <property type="evidence" value="ECO:0007669"/>
    <property type="project" value="InterPro"/>
</dbReference>
<protein>
    <recommendedName>
        <fullName evidence="1">RapZ C-terminal domain-containing protein</fullName>
    </recommendedName>
</protein>
<evidence type="ECO:0000313" key="2">
    <source>
        <dbReference type="EMBL" id="WDI78326.1"/>
    </source>
</evidence>
<dbReference type="PANTHER" id="PTHR30448:SF0">
    <property type="entry name" value="RNASE ADAPTER PROTEIN RAPZ"/>
    <property type="match status" value="1"/>
</dbReference>
<evidence type="ECO:0000259" key="1">
    <source>
        <dbReference type="Pfam" id="PF22740"/>
    </source>
</evidence>
<accession>A0AAX3N744</accession>
<dbReference type="InterPro" id="IPR005337">
    <property type="entry name" value="RapZ-like"/>
</dbReference>
<proteinExistence type="predicted"/>
<dbReference type="EMBL" id="CP110496">
    <property type="protein sequence ID" value="WDI78326.1"/>
    <property type="molecule type" value="Genomic_DNA"/>
</dbReference>
<organism evidence="2 3">
    <name type="scientific">Candidatus Purcelliella pentastirinorum</name>
    <dbReference type="NCBI Taxonomy" id="472834"/>
    <lineage>
        <taxon>Bacteria</taxon>
        <taxon>Pseudomonadati</taxon>
        <taxon>Pseudomonadota</taxon>
        <taxon>Gammaproteobacteria</taxon>
        <taxon>Enterobacterales</taxon>
        <taxon>Enterobacteriaceae</taxon>
        <taxon>Candidatus Purcelliella</taxon>
    </lineage>
</organism>
<name>A0AAX3N744_9ENTR</name>
<sequence length="153" mass="18217">MNKKNNKNTKKKEIDCISNTVLKKINNKTLKIIFQSFGFKYEIPSHTNYLFDVRFLPNPYWEEKLKKLNGLNEEVIKFIEKQKKFNVFIKKTKKYISYLINISKKNKYELIIISFGCTGGQHRSVYIVEKLCNLFKKKGYNIVKIHNSLLNKK</sequence>
<dbReference type="InterPro" id="IPR053931">
    <property type="entry name" value="RapZ_C"/>
</dbReference>
<dbReference type="Proteomes" id="UP001214992">
    <property type="component" value="Chromosome"/>
</dbReference>
<feature type="domain" description="RapZ C-terminal" evidence="1">
    <location>
        <begin position="31"/>
        <end position="148"/>
    </location>
</feature>
<gene>
    <name evidence="2" type="ORF">ONB71_01220</name>
</gene>
<dbReference type="RefSeq" id="WP_274360350.1">
    <property type="nucleotide sequence ID" value="NZ_CP110496.1"/>
</dbReference>
<dbReference type="Pfam" id="PF22740">
    <property type="entry name" value="PapZ_C"/>
    <property type="match status" value="1"/>
</dbReference>
<reference evidence="2" key="1">
    <citation type="submission" date="2022-11" db="EMBL/GenBank/DDBJ databases">
        <title>Genomic comparisons reveal selection pressure and functional variation between nutritional endosymbionts of cave-adapted and epigean Hawaiian planthoppers.</title>
        <authorList>
            <person name="Gossett J.M."/>
            <person name="Porter M.L."/>
            <person name="Vasquez Y."/>
            <person name="Bennett G.M."/>
            <person name="Chong R.A."/>
        </authorList>
    </citation>
    <scope>NUCLEOTIDE SEQUENCE</scope>
    <source>
        <strain evidence="2">OPOL2</strain>
    </source>
</reference>
<evidence type="ECO:0000313" key="3">
    <source>
        <dbReference type="Proteomes" id="UP001214992"/>
    </source>
</evidence>